<evidence type="ECO:0008006" key="5">
    <source>
        <dbReference type="Google" id="ProtNLM"/>
    </source>
</evidence>
<evidence type="ECO:0000313" key="4">
    <source>
        <dbReference type="Proteomes" id="UP000054279"/>
    </source>
</evidence>
<dbReference type="GO" id="GO:0005730">
    <property type="term" value="C:nucleolus"/>
    <property type="evidence" value="ECO:0007669"/>
    <property type="project" value="TreeGrafter"/>
</dbReference>
<dbReference type="InterPro" id="IPR007955">
    <property type="entry name" value="Bystin"/>
</dbReference>
<feature type="region of interest" description="Disordered" evidence="2">
    <location>
        <begin position="1"/>
        <end position="123"/>
    </location>
</feature>
<protein>
    <recommendedName>
        <fullName evidence="5">Bystin</fullName>
    </recommendedName>
</protein>
<dbReference type="PANTHER" id="PTHR12821">
    <property type="entry name" value="BYSTIN"/>
    <property type="match status" value="1"/>
</dbReference>
<dbReference type="GO" id="GO:0005737">
    <property type="term" value="C:cytoplasm"/>
    <property type="evidence" value="ECO:0007669"/>
    <property type="project" value="TreeGrafter"/>
</dbReference>
<dbReference type="HOGENOM" id="CLU_029727_0_1_1"/>
<evidence type="ECO:0000256" key="1">
    <source>
        <dbReference type="ARBA" id="ARBA00007114"/>
    </source>
</evidence>
<dbReference type="OrthoDB" id="2192561at2759"/>
<organism evidence="3 4">
    <name type="scientific">Sphaerobolus stellatus (strain SS14)</name>
    <dbReference type="NCBI Taxonomy" id="990650"/>
    <lineage>
        <taxon>Eukaryota</taxon>
        <taxon>Fungi</taxon>
        <taxon>Dikarya</taxon>
        <taxon>Basidiomycota</taxon>
        <taxon>Agaricomycotina</taxon>
        <taxon>Agaricomycetes</taxon>
        <taxon>Phallomycetidae</taxon>
        <taxon>Geastrales</taxon>
        <taxon>Sphaerobolaceae</taxon>
        <taxon>Sphaerobolus</taxon>
    </lineage>
</organism>
<reference evidence="3 4" key="1">
    <citation type="submission" date="2014-06" db="EMBL/GenBank/DDBJ databases">
        <title>Evolutionary Origins and Diversification of the Mycorrhizal Mutualists.</title>
        <authorList>
            <consortium name="DOE Joint Genome Institute"/>
            <consortium name="Mycorrhizal Genomics Consortium"/>
            <person name="Kohler A."/>
            <person name="Kuo A."/>
            <person name="Nagy L.G."/>
            <person name="Floudas D."/>
            <person name="Copeland A."/>
            <person name="Barry K.W."/>
            <person name="Cichocki N."/>
            <person name="Veneault-Fourrey C."/>
            <person name="LaButti K."/>
            <person name="Lindquist E.A."/>
            <person name="Lipzen A."/>
            <person name="Lundell T."/>
            <person name="Morin E."/>
            <person name="Murat C."/>
            <person name="Riley R."/>
            <person name="Ohm R."/>
            <person name="Sun H."/>
            <person name="Tunlid A."/>
            <person name="Henrissat B."/>
            <person name="Grigoriev I.V."/>
            <person name="Hibbett D.S."/>
            <person name="Martin F."/>
        </authorList>
    </citation>
    <scope>NUCLEOTIDE SEQUENCE [LARGE SCALE GENOMIC DNA]</scope>
    <source>
        <strain evidence="3 4">SS14</strain>
    </source>
</reference>
<feature type="compositionally biased region" description="Acidic residues" evidence="2">
    <location>
        <begin position="79"/>
        <end position="95"/>
    </location>
</feature>
<dbReference type="GO" id="GO:0030688">
    <property type="term" value="C:preribosome, small subunit precursor"/>
    <property type="evidence" value="ECO:0007669"/>
    <property type="project" value="TreeGrafter"/>
</dbReference>
<gene>
    <name evidence="3" type="ORF">M422DRAFT_216042</name>
</gene>
<dbReference type="EMBL" id="KN837350">
    <property type="protein sequence ID" value="KIJ26986.1"/>
    <property type="molecule type" value="Genomic_DNA"/>
</dbReference>
<proteinExistence type="inferred from homology"/>
<accession>A0A0C9UNE4</accession>
<feature type="compositionally biased region" description="Basic residues" evidence="2">
    <location>
        <begin position="1"/>
        <end position="13"/>
    </location>
</feature>
<name>A0A0C9UNE4_SPHS4</name>
<feature type="compositionally biased region" description="Acidic residues" evidence="2">
    <location>
        <begin position="107"/>
        <end position="123"/>
    </location>
</feature>
<dbReference type="AlphaFoldDB" id="A0A0C9UNE4"/>
<evidence type="ECO:0000256" key="2">
    <source>
        <dbReference type="SAM" id="MobiDB-lite"/>
    </source>
</evidence>
<comment type="similarity">
    <text evidence="1">Belongs to the bystin family.</text>
</comment>
<keyword evidence="4" id="KW-1185">Reference proteome</keyword>
<dbReference type="GO" id="GO:0006364">
    <property type="term" value="P:rRNA processing"/>
    <property type="evidence" value="ECO:0007669"/>
    <property type="project" value="TreeGrafter"/>
</dbReference>
<dbReference type="PANTHER" id="PTHR12821:SF0">
    <property type="entry name" value="BYSTIN"/>
    <property type="match status" value="1"/>
</dbReference>
<evidence type="ECO:0000313" key="3">
    <source>
        <dbReference type="EMBL" id="KIJ26986.1"/>
    </source>
</evidence>
<feature type="compositionally biased region" description="Basic and acidic residues" evidence="2">
    <location>
        <begin position="96"/>
        <end position="106"/>
    </location>
</feature>
<dbReference type="Pfam" id="PF05291">
    <property type="entry name" value="Bystin"/>
    <property type="match status" value="1"/>
</dbReference>
<feature type="compositionally biased region" description="Basic and acidic residues" evidence="2">
    <location>
        <begin position="14"/>
        <end position="32"/>
    </location>
</feature>
<dbReference type="Proteomes" id="UP000054279">
    <property type="component" value="Unassembled WGS sequence"/>
</dbReference>
<dbReference type="GO" id="GO:0030515">
    <property type="term" value="F:snoRNA binding"/>
    <property type="evidence" value="ECO:0007669"/>
    <property type="project" value="TreeGrafter"/>
</dbReference>
<sequence length="465" mass="52468">MPKAPAPRKKYSKTRHDPIQHDPLHVQLKQDEVLETYGKVTRPGKRAKRTNKSDEENEEVLLDPKTSQRIFELAKDQQDELESLPDDDDGEFADETQEKYREQPRIDEDEEEEETFSEGSVDAEEYAEFEIDEGDIQTLGALLPSNAGERRTLADIIFSKLENQEQHGGLNIEAAPEQQQRQSTPDPAAGLNPKVVEVYTKVGLILSKYKSGPLPKAFKMIPSLPQWARIVALTNPTEWTPHATNAATRIFISNLKPDQARWFLEGVLLERVRTNMHEKHQGRKVDVHLYEALKKALYKPGAFFKGILFPLVQGGCTLKEAAIIASVLSNAKIPMLHSAAALARLASLPKYSGPSSLFIRVLLDKKYALPFQTLDLLVHYFVRISNTYKAGLGESEELPVLWHQSLLVFCQRFAPDLAPDQKDALLDVIRVHPHPQISLEIRRELINSVSRGEPRHDDGDVDMAT</sequence>